<protein>
    <submittedName>
        <fullName evidence="1">Uncharacterized protein</fullName>
    </submittedName>
</protein>
<dbReference type="Proteomes" id="UP000275078">
    <property type="component" value="Unassembled WGS sequence"/>
</dbReference>
<organism evidence="1 2">
    <name type="scientific">Ascobolus immersus RN42</name>
    <dbReference type="NCBI Taxonomy" id="1160509"/>
    <lineage>
        <taxon>Eukaryota</taxon>
        <taxon>Fungi</taxon>
        <taxon>Dikarya</taxon>
        <taxon>Ascomycota</taxon>
        <taxon>Pezizomycotina</taxon>
        <taxon>Pezizomycetes</taxon>
        <taxon>Pezizales</taxon>
        <taxon>Ascobolaceae</taxon>
        <taxon>Ascobolus</taxon>
    </lineage>
</organism>
<name>A0A3N4HF37_ASCIM</name>
<dbReference type="EMBL" id="ML120076">
    <property type="protein sequence ID" value="RPA70780.1"/>
    <property type="molecule type" value="Genomic_DNA"/>
</dbReference>
<keyword evidence="2" id="KW-1185">Reference proteome</keyword>
<dbReference type="AlphaFoldDB" id="A0A3N4HF37"/>
<gene>
    <name evidence="1" type="ORF">BJ508DRAFT_336810</name>
</gene>
<reference evidence="1 2" key="1">
    <citation type="journal article" date="2018" name="Nat. Ecol. Evol.">
        <title>Pezizomycetes genomes reveal the molecular basis of ectomycorrhizal truffle lifestyle.</title>
        <authorList>
            <person name="Murat C."/>
            <person name="Payen T."/>
            <person name="Noel B."/>
            <person name="Kuo A."/>
            <person name="Morin E."/>
            <person name="Chen J."/>
            <person name="Kohler A."/>
            <person name="Krizsan K."/>
            <person name="Balestrini R."/>
            <person name="Da Silva C."/>
            <person name="Montanini B."/>
            <person name="Hainaut M."/>
            <person name="Levati E."/>
            <person name="Barry K.W."/>
            <person name="Belfiori B."/>
            <person name="Cichocki N."/>
            <person name="Clum A."/>
            <person name="Dockter R.B."/>
            <person name="Fauchery L."/>
            <person name="Guy J."/>
            <person name="Iotti M."/>
            <person name="Le Tacon F."/>
            <person name="Lindquist E.A."/>
            <person name="Lipzen A."/>
            <person name="Malagnac F."/>
            <person name="Mello A."/>
            <person name="Molinier V."/>
            <person name="Miyauchi S."/>
            <person name="Poulain J."/>
            <person name="Riccioni C."/>
            <person name="Rubini A."/>
            <person name="Sitrit Y."/>
            <person name="Splivallo R."/>
            <person name="Traeger S."/>
            <person name="Wang M."/>
            <person name="Zifcakova L."/>
            <person name="Wipf D."/>
            <person name="Zambonelli A."/>
            <person name="Paolocci F."/>
            <person name="Nowrousian M."/>
            <person name="Ottonello S."/>
            <person name="Baldrian P."/>
            <person name="Spatafora J.W."/>
            <person name="Henrissat B."/>
            <person name="Nagy L.G."/>
            <person name="Aury J.M."/>
            <person name="Wincker P."/>
            <person name="Grigoriev I.V."/>
            <person name="Bonfante P."/>
            <person name="Martin F.M."/>
        </authorList>
    </citation>
    <scope>NUCLEOTIDE SEQUENCE [LARGE SCALE GENOMIC DNA]</scope>
    <source>
        <strain evidence="1 2">RN42</strain>
    </source>
</reference>
<proteinExistence type="predicted"/>
<accession>A0A3N4HF37</accession>
<sequence length="143" mass="15880">MAAGGAFMQNIGPLPAAPQLPVTNREHYAEIRPTDNHAQIVRKIAKNRGVSRRKRAANRAKNHRRFALLKNPLTGTRPAGCPNTYNTVIAFTRAQWYNIAIPMGYPEWLGGNGQPAATLGRMRNEWCCDHGVDILRPADIRAI</sequence>
<evidence type="ECO:0000313" key="1">
    <source>
        <dbReference type="EMBL" id="RPA70780.1"/>
    </source>
</evidence>
<evidence type="ECO:0000313" key="2">
    <source>
        <dbReference type="Proteomes" id="UP000275078"/>
    </source>
</evidence>